<dbReference type="EMBL" id="CM042049">
    <property type="protein sequence ID" value="KAI3746090.1"/>
    <property type="molecule type" value="Genomic_DNA"/>
</dbReference>
<dbReference type="Proteomes" id="UP001055879">
    <property type="component" value="Linkage Group LG03"/>
</dbReference>
<accession>A0ACB9DHW8</accession>
<sequence length="166" mass="17253">MSMYGCSLGFDGTDWDVAKARMMARVIRVKAGWQLSVSRGEREWSSVKQRSGQRQGVQVVEERPETSISGPPGAVAVVATTPAAFVFAVAVEVMAVAAFPVMAVVALAVPVDVAEMAVVVFAVAVAVEVEEMAAVAFVVVAVIVEMAAVKVVKIAWVAGSGEKGSA</sequence>
<reference evidence="1 2" key="2">
    <citation type="journal article" date="2022" name="Mol. Ecol. Resour.">
        <title>The genomes of chicory, endive, great burdock and yacon provide insights into Asteraceae paleo-polyploidization history and plant inulin production.</title>
        <authorList>
            <person name="Fan W."/>
            <person name="Wang S."/>
            <person name="Wang H."/>
            <person name="Wang A."/>
            <person name="Jiang F."/>
            <person name="Liu H."/>
            <person name="Zhao H."/>
            <person name="Xu D."/>
            <person name="Zhang Y."/>
        </authorList>
    </citation>
    <scope>NUCLEOTIDE SEQUENCE [LARGE SCALE GENOMIC DNA]</scope>
    <source>
        <strain evidence="2">cv. Niubang</strain>
    </source>
</reference>
<reference evidence="2" key="1">
    <citation type="journal article" date="2022" name="Mol. Ecol. Resour.">
        <title>The genomes of chicory, endive, great burdock and yacon provide insights into Asteraceae palaeo-polyploidization history and plant inulin production.</title>
        <authorList>
            <person name="Fan W."/>
            <person name="Wang S."/>
            <person name="Wang H."/>
            <person name="Wang A."/>
            <person name="Jiang F."/>
            <person name="Liu H."/>
            <person name="Zhao H."/>
            <person name="Xu D."/>
            <person name="Zhang Y."/>
        </authorList>
    </citation>
    <scope>NUCLEOTIDE SEQUENCE [LARGE SCALE GENOMIC DNA]</scope>
    <source>
        <strain evidence="2">cv. Niubang</strain>
    </source>
</reference>
<evidence type="ECO:0000313" key="1">
    <source>
        <dbReference type="EMBL" id="KAI3746090.1"/>
    </source>
</evidence>
<protein>
    <submittedName>
        <fullName evidence="1">Uncharacterized protein</fullName>
    </submittedName>
</protein>
<keyword evidence="2" id="KW-1185">Reference proteome</keyword>
<name>A0ACB9DHW8_ARCLA</name>
<gene>
    <name evidence="1" type="ORF">L6452_08511</name>
</gene>
<proteinExistence type="predicted"/>
<comment type="caution">
    <text evidence="1">The sequence shown here is derived from an EMBL/GenBank/DDBJ whole genome shotgun (WGS) entry which is preliminary data.</text>
</comment>
<organism evidence="1 2">
    <name type="scientific">Arctium lappa</name>
    <name type="common">Greater burdock</name>
    <name type="synonym">Lappa major</name>
    <dbReference type="NCBI Taxonomy" id="4217"/>
    <lineage>
        <taxon>Eukaryota</taxon>
        <taxon>Viridiplantae</taxon>
        <taxon>Streptophyta</taxon>
        <taxon>Embryophyta</taxon>
        <taxon>Tracheophyta</taxon>
        <taxon>Spermatophyta</taxon>
        <taxon>Magnoliopsida</taxon>
        <taxon>eudicotyledons</taxon>
        <taxon>Gunneridae</taxon>
        <taxon>Pentapetalae</taxon>
        <taxon>asterids</taxon>
        <taxon>campanulids</taxon>
        <taxon>Asterales</taxon>
        <taxon>Asteraceae</taxon>
        <taxon>Carduoideae</taxon>
        <taxon>Cardueae</taxon>
        <taxon>Arctiinae</taxon>
        <taxon>Arctium</taxon>
    </lineage>
</organism>
<evidence type="ECO:0000313" key="2">
    <source>
        <dbReference type="Proteomes" id="UP001055879"/>
    </source>
</evidence>